<feature type="region of interest" description="Disordered" evidence="1">
    <location>
        <begin position="1"/>
        <end position="34"/>
    </location>
</feature>
<dbReference type="Proteomes" id="UP001345691">
    <property type="component" value="Unassembled WGS sequence"/>
</dbReference>
<protein>
    <recommendedName>
        <fullName evidence="2">EngC GTPase domain-containing protein</fullName>
    </recommendedName>
</protein>
<dbReference type="Pfam" id="PF03193">
    <property type="entry name" value="RsgA_GTPase"/>
    <property type="match status" value="1"/>
</dbReference>
<dbReference type="InterPro" id="IPR027417">
    <property type="entry name" value="P-loop_NTPase"/>
</dbReference>
<dbReference type="SUPFAM" id="SSF52540">
    <property type="entry name" value="P-loop containing nucleoside triphosphate hydrolases"/>
    <property type="match status" value="1"/>
</dbReference>
<proteinExistence type="predicted"/>
<organism evidence="3 4">
    <name type="scientific">Exophiala sideris</name>
    <dbReference type="NCBI Taxonomy" id="1016849"/>
    <lineage>
        <taxon>Eukaryota</taxon>
        <taxon>Fungi</taxon>
        <taxon>Dikarya</taxon>
        <taxon>Ascomycota</taxon>
        <taxon>Pezizomycotina</taxon>
        <taxon>Eurotiomycetes</taxon>
        <taxon>Chaetothyriomycetidae</taxon>
        <taxon>Chaetothyriales</taxon>
        <taxon>Herpotrichiellaceae</taxon>
        <taxon>Exophiala</taxon>
    </lineage>
</organism>
<accession>A0ABR0J6P7</accession>
<feature type="domain" description="EngC GTPase" evidence="2">
    <location>
        <begin position="37"/>
        <end position="98"/>
    </location>
</feature>
<name>A0ABR0J6P7_9EURO</name>
<evidence type="ECO:0000259" key="2">
    <source>
        <dbReference type="Pfam" id="PF03193"/>
    </source>
</evidence>
<dbReference type="EMBL" id="JAVRRF010000016">
    <property type="protein sequence ID" value="KAK5057348.1"/>
    <property type="molecule type" value="Genomic_DNA"/>
</dbReference>
<evidence type="ECO:0000313" key="3">
    <source>
        <dbReference type="EMBL" id="KAK5057348.1"/>
    </source>
</evidence>
<gene>
    <name evidence="3" type="ORF">LTR69_007388</name>
</gene>
<keyword evidence="4" id="KW-1185">Reference proteome</keyword>
<feature type="compositionally biased region" description="Polar residues" evidence="1">
    <location>
        <begin position="1"/>
        <end position="15"/>
    </location>
</feature>
<reference evidence="3 4" key="1">
    <citation type="submission" date="2023-08" db="EMBL/GenBank/DDBJ databases">
        <title>Black Yeasts Isolated from many extreme environments.</title>
        <authorList>
            <person name="Coleine C."/>
            <person name="Stajich J.E."/>
            <person name="Selbmann L."/>
        </authorList>
    </citation>
    <scope>NUCLEOTIDE SEQUENCE [LARGE SCALE GENOMIC DNA]</scope>
    <source>
        <strain evidence="3 4">CCFEE 6328</strain>
    </source>
</reference>
<evidence type="ECO:0000256" key="1">
    <source>
        <dbReference type="SAM" id="MobiDB-lite"/>
    </source>
</evidence>
<dbReference type="InterPro" id="IPR010914">
    <property type="entry name" value="RsgA_GTPase_dom"/>
</dbReference>
<comment type="caution">
    <text evidence="3">The sequence shown here is derived from an EMBL/GenBank/DDBJ whole genome shotgun (WGS) entry which is preliminary data.</text>
</comment>
<dbReference type="Gene3D" id="3.40.50.300">
    <property type="entry name" value="P-loop containing nucleotide triphosphate hydrolases"/>
    <property type="match status" value="1"/>
</dbReference>
<sequence length="459" mass="52370">MSTSKMIEQMQPTMETSDDDNKTETMSDDEAFDPSGPLFVVMGVTGAGKSTFISLLSEESVEIGHDLQSKTKHVTVHKLKCPDGRGGWLVDTPGFNDTGRPAAEILMEIPACLTKLYERGGRVSGLIYLHRITHPRMSGSALKTLQIFTLLTGGPAMPMVRLVTTRWNEVDLMGPELERSQRLEDQLRRSDKFWAPLIRDGAITMRLHRNSRSAMAVIVSLLERKDSPPRLEIVRELLDLNRTLRETAAGHFIDQGNDQLRKQYEKEIASLQEERRQAEQDKDHEVAGLLAAEETKMERQRQAALSAKSQLNVNLQHLHDQVYRRLLSDEDRSNNSGGTEAFRCENEILHLERLELEDKLAKRDLHHRIEMARLQKAMVQQNEIQRLESERAMHQSSMRHEHECSELNAELHRLKKRSRKPKQSRGLFSLLMSGVVKFVTGVHLRSREPSSEPVQETEP</sequence>
<evidence type="ECO:0000313" key="4">
    <source>
        <dbReference type="Proteomes" id="UP001345691"/>
    </source>
</evidence>